<gene>
    <name evidence="7" type="primary">K7_SAS10</name>
    <name evidence="7" type="ORF">SYK7_009731</name>
</gene>
<dbReference type="EMBL" id="DG000040">
    <property type="protein sequence ID" value="GAA22096.1"/>
    <property type="molecule type" value="Genomic_DNA"/>
</dbReference>
<accession>G2WC10</accession>
<feature type="compositionally biased region" description="Acidic residues" evidence="5">
    <location>
        <begin position="56"/>
        <end position="88"/>
    </location>
</feature>
<organism evidence="7 8">
    <name type="scientific">Saccharomyces cerevisiae (strain Kyokai no. 7 / NBRC 101557)</name>
    <name type="common">Baker's yeast</name>
    <dbReference type="NCBI Taxonomy" id="721032"/>
    <lineage>
        <taxon>Eukaryota</taxon>
        <taxon>Fungi</taxon>
        <taxon>Dikarya</taxon>
        <taxon>Ascomycota</taxon>
        <taxon>Saccharomycotina</taxon>
        <taxon>Saccharomycetes</taxon>
        <taxon>Saccharomycetales</taxon>
        <taxon>Saccharomycetaceae</taxon>
        <taxon>Saccharomyces</taxon>
    </lineage>
</organism>
<evidence type="ECO:0000256" key="1">
    <source>
        <dbReference type="ARBA" id="ARBA00004123"/>
    </source>
</evidence>
<dbReference type="Proteomes" id="UP000001608">
    <property type="component" value="Chromosome 4"/>
</dbReference>
<feature type="compositionally biased region" description="Acidic residues" evidence="5">
    <location>
        <begin position="105"/>
        <end position="114"/>
    </location>
</feature>
<feature type="region of interest" description="Disordered" evidence="5">
    <location>
        <begin position="40"/>
        <end position="133"/>
    </location>
</feature>
<dbReference type="InterPro" id="IPR018972">
    <property type="entry name" value="Sas10_C_dom"/>
</dbReference>
<dbReference type="InterPro" id="IPR007146">
    <property type="entry name" value="Sas10/Utp3/C1D"/>
</dbReference>
<feature type="region of interest" description="Disordered" evidence="5">
    <location>
        <begin position="451"/>
        <end position="511"/>
    </location>
</feature>
<keyword evidence="4" id="KW-0539">Nucleus</keyword>
<feature type="compositionally biased region" description="Basic residues" evidence="5">
    <location>
        <begin position="561"/>
        <end position="578"/>
    </location>
</feature>
<dbReference type="OrthoDB" id="1924577at2759"/>
<evidence type="ECO:0000256" key="5">
    <source>
        <dbReference type="SAM" id="MobiDB-lite"/>
    </source>
</evidence>
<comment type="caution">
    <text evidence="7">The sequence shown here is derived from an EMBL/GenBank/DDBJ whole genome shotgun (WGS) entry which is preliminary data.</text>
</comment>
<dbReference type="HOGENOM" id="CLU_019106_1_0_1"/>
<feature type="compositionally biased region" description="Polar residues" evidence="5">
    <location>
        <begin position="484"/>
        <end position="500"/>
    </location>
</feature>
<dbReference type="PANTHER" id="PTHR13237">
    <property type="entry name" value="SOMETHING ABOUT SILENCING PROTEIN 10-RELATED"/>
    <property type="match status" value="1"/>
</dbReference>
<feature type="region of interest" description="Disordered" evidence="5">
    <location>
        <begin position="331"/>
        <end position="411"/>
    </location>
</feature>
<feature type="compositionally biased region" description="Acidic residues" evidence="5">
    <location>
        <begin position="469"/>
        <end position="480"/>
    </location>
</feature>
<keyword evidence="3" id="KW-0597">Phosphoprotein</keyword>
<comment type="similarity">
    <text evidence="2">Belongs to the SAS10 family.</text>
</comment>
<evidence type="ECO:0000313" key="7">
    <source>
        <dbReference type="EMBL" id="GAA22096.1"/>
    </source>
</evidence>
<protein>
    <submittedName>
        <fullName evidence="7">K7_Sas10p</fullName>
    </submittedName>
</protein>
<name>G2WC10_YEASK</name>
<feature type="compositionally biased region" description="Acidic residues" evidence="5">
    <location>
        <begin position="351"/>
        <end position="374"/>
    </location>
</feature>
<evidence type="ECO:0000256" key="3">
    <source>
        <dbReference type="ARBA" id="ARBA00022553"/>
    </source>
</evidence>
<feature type="compositionally biased region" description="Acidic residues" evidence="5">
    <location>
        <begin position="392"/>
        <end position="405"/>
    </location>
</feature>
<feature type="compositionally biased region" description="Basic and acidic residues" evidence="5">
    <location>
        <begin position="451"/>
        <end position="463"/>
    </location>
</feature>
<evidence type="ECO:0000256" key="4">
    <source>
        <dbReference type="ARBA" id="ARBA00023242"/>
    </source>
</evidence>
<proteinExistence type="inferred from homology"/>
<dbReference type="SMR" id="G2WC10"/>
<dbReference type="Pfam" id="PF04000">
    <property type="entry name" value="Sas10_Utp3"/>
    <property type="match status" value="1"/>
</dbReference>
<sequence>MVRKGSNRTKTSEVGDEINPYGLNEVDDFASKREKVLLGQSTFGDSNKDDDHSLLEDEDEEEVLAMDEDDESIDEREDEEEEEEEELDGAAAYKKIFGRNLETDQLPEEDEENGMLDNENAWGSTKGEYYGADDLDDDEAAKEIEKEALRQQKKHLEELNMNDYLDEEEEEEWVKSAKEFDMGEFKNSTKQADTKTSITDILNMDDEARDNYLRTMFPEFAPLSKEFTELAPKFDELKKSEENEFNKLKLIALGSYLGTISCYYSILLHELHNNEDFTSMKGHPVMEKILTTKEIWRQASELPSSFDVNEGDGSESEETANIEAFNEKKLNELQNSEDSDAEDGGKQKQEIDEEERESDEEEEEEDVDIDDFEEYVAQSRLHSKPKTSSMPEADDFIESEIADVDAQDKKARRRTLRFYTSKIDQQENKKTDRFKGDDDIPYKERLFERQQRLLDEARKRGMHDNNGADLDDKDYGSEDEAVSRSINTQGENDYYQQVQRGKQDKKISRKEAHKNAVIAAREGKLAELAENVSGDGKRAINYQILKNKGLTPKRNKDNRNSRVKKRKKYQKAQKKLKSVRAVYSGGQSGVYEGEKTGIKKGLTRSVKFKN</sequence>
<dbReference type="AlphaFoldDB" id="G2WC10"/>
<feature type="compositionally biased region" description="Basic and acidic residues" evidence="5">
    <location>
        <begin position="46"/>
        <end position="55"/>
    </location>
</feature>
<feature type="region of interest" description="Disordered" evidence="5">
    <location>
        <begin position="1"/>
        <end position="23"/>
    </location>
</feature>
<evidence type="ECO:0000313" key="8">
    <source>
        <dbReference type="Proteomes" id="UP000001608"/>
    </source>
</evidence>
<feature type="domain" description="Sas10 C-terminal" evidence="6">
    <location>
        <begin position="535"/>
        <end position="608"/>
    </location>
</feature>
<comment type="subcellular location">
    <subcellularLocation>
        <location evidence="1">Nucleus</location>
    </subcellularLocation>
</comment>
<dbReference type="GO" id="GO:0032040">
    <property type="term" value="C:small-subunit processome"/>
    <property type="evidence" value="ECO:0007669"/>
    <property type="project" value="TreeGrafter"/>
</dbReference>
<dbReference type="Pfam" id="PF09368">
    <property type="entry name" value="Sas10"/>
    <property type="match status" value="1"/>
</dbReference>
<feature type="compositionally biased region" description="Basic and acidic residues" evidence="5">
    <location>
        <begin position="501"/>
        <end position="511"/>
    </location>
</feature>
<evidence type="ECO:0000256" key="2">
    <source>
        <dbReference type="ARBA" id="ARBA00010979"/>
    </source>
</evidence>
<reference evidence="7 8" key="1">
    <citation type="journal article" date="2011" name="DNA Res.">
        <title>Whole-genome sequencing of sake yeast Saccharomyces cerevisiae Kyokai no. 7.</title>
        <authorList>
            <person name="Akao T."/>
            <person name="Yashiro I."/>
            <person name="Hosoyama A."/>
            <person name="Kitagaki H."/>
            <person name="Horikawa H."/>
            <person name="Watanabe D."/>
            <person name="Akada R."/>
            <person name="Ando Y."/>
            <person name="Harashima S."/>
            <person name="Inoue T."/>
            <person name="Inoue Y."/>
            <person name="Kajiwara S."/>
            <person name="Kitamoto K."/>
            <person name="Kitamoto N."/>
            <person name="Kobayashi O."/>
            <person name="Kuhara S."/>
            <person name="Masubuchi T."/>
            <person name="Mizoguchi H."/>
            <person name="Nakao Y."/>
            <person name="Nakazato A."/>
            <person name="Namise M."/>
            <person name="Oba T."/>
            <person name="Ogata T."/>
            <person name="Ohta A."/>
            <person name="Sato M."/>
            <person name="Shibasaki S."/>
            <person name="Takatsume Y."/>
            <person name="Tanimoto S."/>
            <person name="Tsuboi H."/>
            <person name="Nishimura A."/>
            <person name="Yoda K."/>
            <person name="Ishikawa T."/>
            <person name="Iwashita K."/>
            <person name="Fujita N."/>
            <person name="Shimoi H."/>
        </authorList>
    </citation>
    <scope>NUCLEOTIDE SEQUENCE [LARGE SCALE GENOMIC DNA]</scope>
    <source>
        <strain evidence="8">Kyokai no. 7 / NBRC 101557</strain>
    </source>
</reference>
<evidence type="ECO:0000259" key="6">
    <source>
        <dbReference type="Pfam" id="PF09368"/>
    </source>
</evidence>
<dbReference type="GO" id="GO:0000462">
    <property type="term" value="P:maturation of SSU-rRNA from tricistronic rRNA transcript (SSU-rRNA, 5.8S rRNA, LSU-rRNA)"/>
    <property type="evidence" value="ECO:0007669"/>
    <property type="project" value="TreeGrafter"/>
</dbReference>
<dbReference type="PANTHER" id="PTHR13237:SF8">
    <property type="entry name" value="SOMETHING ABOUT SILENCING PROTEIN 10"/>
    <property type="match status" value="1"/>
</dbReference>
<feature type="region of interest" description="Disordered" evidence="5">
    <location>
        <begin position="548"/>
        <end position="578"/>
    </location>
</feature>